<organism evidence="8 9">
    <name type="scientific">Iris pallida</name>
    <name type="common">Sweet iris</name>
    <dbReference type="NCBI Taxonomy" id="29817"/>
    <lineage>
        <taxon>Eukaryota</taxon>
        <taxon>Viridiplantae</taxon>
        <taxon>Streptophyta</taxon>
        <taxon>Embryophyta</taxon>
        <taxon>Tracheophyta</taxon>
        <taxon>Spermatophyta</taxon>
        <taxon>Magnoliopsida</taxon>
        <taxon>Liliopsida</taxon>
        <taxon>Asparagales</taxon>
        <taxon>Iridaceae</taxon>
        <taxon>Iridoideae</taxon>
        <taxon>Irideae</taxon>
        <taxon>Iris</taxon>
    </lineage>
</organism>
<evidence type="ECO:0000256" key="7">
    <source>
        <dbReference type="SAM" id="MobiDB-lite"/>
    </source>
</evidence>
<protein>
    <submittedName>
        <fullName evidence="8">Carbonic anhydrase 2</fullName>
    </submittedName>
</protein>
<evidence type="ECO:0000256" key="1">
    <source>
        <dbReference type="ARBA" id="ARBA00004496"/>
    </source>
</evidence>
<evidence type="ECO:0000256" key="6">
    <source>
        <dbReference type="ARBA" id="ARBA00024199"/>
    </source>
</evidence>
<dbReference type="PANTHER" id="PTHR33347">
    <property type="entry name" value="OSJNBA0091C07.3 PROTEIN"/>
    <property type="match status" value="1"/>
</dbReference>
<dbReference type="GO" id="GO:0009736">
    <property type="term" value="P:cytokinin-activated signaling pathway"/>
    <property type="evidence" value="ECO:0007669"/>
    <property type="project" value="UniProtKB-KW"/>
</dbReference>
<dbReference type="GO" id="GO:0009691">
    <property type="term" value="P:cytokinin biosynthetic process"/>
    <property type="evidence" value="ECO:0007669"/>
    <property type="project" value="UniProtKB-KW"/>
</dbReference>
<reference evidence="8" key="2">
    <citation type="submission" date="2023-04" db="EMBL/GenBank/DDBJ databases">
        <authorList>
            <person name="Bruccoleri R.E."/>
            <person name="Oakeley E.J."/>
            <person name="Faust A.-M."/>
            <person name="Dessus-Babus S."/>
            <person name="Altorfer M."/>
            <person name="Burckhardt D."/>
            <person name="Oertli M."/>
            <person name="Naumann U."/>
            <person name="Petersen F."/>
            <person name="Wong J."/>
        </authorList>
    </citation>
    <scope>NUCLEOTIDE SEQUENCE</scope>
    <source>
        <strain evidence="8">GSM-AAB239-AS_SAM_17_03QT</strain>
        <tissue evidence="8">Leaf</tissue>
    </source>
</reference>
<evidence type="ECO:0000256" key="4">
    <source>
        <dbReference type="ARBA" id="ARBA00022864"/>
    </source>
</evidence>
<comment type="subcellular location">
    <subcellularLocation>
        <location evidence="1">Cytoplasm</location>
    </subcellularLocation>
</comment>
<evidence type="ECO:0000256" key="5">
    <source>
        <dbReference type="ARBA" id="ARBA00023242"/>
    </source>
</evidence>
<comment type="similarity">
    <text evidence="6">Belongs to the SOFL plant protein family.</text>
</comment>
<evidence type="ECO:0000256" key="3">
    <source>
        <dbReference type="ARBA" id="ARBA00022712"/>
    </source>
</evidence>
<comment type="caution">
    <text evidence="8">The sequence shown here is derived from an EMBL/GenBank/DDBJ whole genome shotgun (WGS) entry which is preliminary data.</text>
</comment>
<feature type="region of interest" description="Disordered" evidence="7">
    <location>
        <begin position="1"/>
        <end position="159"/>
    </location>
</feature>
<accession>A0AAX6I4E5</accession>
<dbReference type="GO" id="GO:0005737">
    <property type="term" value="C:cytoplasm"/>
    <property type="evidence" value="ECO:0007669"/>
    <property type="project" value="UniProtKB-SubCell"/>
</dbReference>
<dbReference type="InterPro" id="IPR044670">
    <property type="entry name" value="SOFL"/>
</dbReference>
<keyword evidence="5" id="KW-0539">Nucleus</keyword>
<name>A0AAX6I4E5_IRIPA</name>
<dbReference type="Proteomes" id="UP001140949">
    <property type="component" value="Unassembled WGS sequence"/>
</dbReference>
<feature type="compositionally biased region" description="Gly residues" evidence="7">
    <location>
        <begin position="81"/>
        <end position="90"/>
    </location>
</feature>
<evidence type="ECO:0000313" key="9">
    <source>
        <dbReference type="Proteomes" id="UP001140949"/>
    </source>
</evidence>
<keyword evidence="4" id="KW-0932">Cytokinin signaling pathway</keyword>
<sequence>MESSSHVTACTGGSEGCGSSESGWTMYLASPMHGGGDGGGHEVGNGHEGVEVDEDDDDSMASDASSGPAHCNQQPSDQESNGGGGGGGGLMAFLKNIRHGKESGTGSKKNCNSNNSYKVASAAEEKEQEKKKKTRSGNKEHGSAATSFHGSSKGRKMRM</sequence>
<feature type="compositionally biased region" description="Polar residues" evidence="7">
    <location>
        <begin position="71"/>
        <end position="80"/>
    </location>
</feature>
<evidence type="ECO:0000256" key="2">
    <source>
        <dbReference type="ARBA" id="ARBA00022490"/>
    </source>
</evidence>
<feature type="compositionally biased region" description="Low complexity" evidence="7">
    <location>
        <begin position="107"/>
        <end position="118"/>
    </location>
</feature>
<feature type="compositionally biased region" description="Acidic residues" evidence="7">
    <location>
        <begin position="51"/>
        <end position="60"/>
    </location>
</feature>
<dbReference type="AlphaFoldDB" id="A0AAX6I4E5"/>
<dbReference type="PANTHER" id="PTHR33347:SF27">
    <property type="entry name" value="PROTEIN SOB FIVE-LIKE 3-RELATED"/>
    <property type="match status" value="1"/>
</dbReference>
<gene>
    <name evidence="8" type="ORF">M6B38_116425</name>
</gene>
<keyword evidence="9" id="KW-1185">Reference proteome</keyword>
<evidence type="ECO:0000313" key="8">
    <source>
        <dbReference type="EMBL" id="KAJ6848109.1"/>
    </source>
</evidence>
<reference evidence="8" key="1">
    <citation type="journal article" date="2023" name="GigaByte">
        <title>Genome assembly of the bearded iris, Iris pallida Lam.</title>
        <authorList>
            <person name="Bruccoleri R.E."/>
            <person name="Oakeley E.J."/>
            <person name="Faust A.M.E."/>
            <person name="Altorfer M."/>
            <person name="Dessus-Babus S."/>
            <person name="Burckhardt D."/>
            <person name="Oertli M."/>
            <person name="Naumann U."/>
            <person name="Petersen F."/>
            <person name="Wong J."/>
        </authorList>
    </citation>
    <scope>NUCLEOTIDE SEQUENCE</scope>
    <source>
        <strain evidence="8">GSM-AAB239-AS_SAM_17_03QT</strain>
    </source>
</reference>
<dbReference type="EMBL" id="JANAVB010004796">
    <property type="protein sequence ID" value="KAJ6848109.1"/>
    <property type="molecule type" value="Genomic_DNA"/>
</dbReference>
<keyword evidence="2" id="KW-0963">Cytoplasm</keyword>
<keyword evidence="3" id="KW-0203">Cytokinin biosynthesis</keyword>
<feature type="compositionally biased region" description="Gly residues" evidence="7">
    <location>
        <begin position="33"/>
        <end position="43"/>
    </location>
</feature>
<proteinExistence type="inferred from homology"/>